<dbReference type="OrthoDB" id="3270840at2759"/>
<proteinExistence type="predicted"/>
<feature type="region of interest" description="Disordered" evidence="1">
    <location>
        <begin position="317"/>
        <end position="395"/>
    </location>
</feature>
<gene>
    <name evidence="2" type="ORF">GYMLUDRAFT_45251</name>
</gene>
<sequence>MSGVPWRTGRATTVWMTPYVAERTSGAPGSSHSANNSSVQSYRIFCNTCHEPESNQRLSSAKHRQLCQGTLLHARAIQHSSKGWLAKSRGVQQTVLPLDEEYFTHAHVVLCGDEPKINIRRSCGCVREGIACSTCGSPLGTKTTYCATAHNAHHDSADRMSSLEQRIASARIQNHTSGLLPSRSRGQTTHFTPILSPSDEEILTLANDDIDSRNMHPVTSNATSLSSLSSNSAHHRERDFDSTVFMFFPDAVISQSGALLSLPPKDVPAATAVVTTSGQPLISPSSPPRFQYQSDPVVLPPIPRLRPALEVRLHTRTSLPPSQRFAAPGASNGTQMDEGTRNRGHHGTITQQFAGTDDGNGEDVPDDMPPLQDLTDSDDSDLSADWPDSSDEDDESAIVQHGYRHQVAALVSQYRGQAGNGRAATELAPPRDLLSGDVPSFRRRTRAALGRRLVANLDREIGLLASRLENEPVGANAQLNPGLNGHSNSQSDWGTGVFSTGHGTGHVGTGFFSGYGTRLSPYRDIPDVSSFDPWSNLRAPSFAFSPTSEHSDLDFESDGERERDGDDELEGGGEGEAEAGQC</sequence>
<evidence type="ECO:0000313" key="2">
    <source>
        <dbReference type="EMBL" id="KIK58666.1"/>
    </source>
</evidence>
<organism evidence="2 3">
    <name type="scientific">Collybiopsis luxurians FD-317 M1</name>
    <dbReference type="NCBI Taxonomy" id="944289"/>
    <lineage>
        <taxon>Eukaryota</taxon>
        <taxon>Fungi</taxon>
        <taxon>Dikarya</taxon>
        <taxon>Basidiomycota</taxon>
        <taxon>Agaricomycotina</taxon>
        <taxon>Agaricomycetes</taxon>
        <taxon>Agaricomycetidae</taxon>
        <taxon>Agaricales</taxon>
        <taxon>Marasmiineae</taxon>
        <taxon>Omphalotaceae</taxon>
        <taxon>Collybiopsis</taxon>
        <taxon>Collybiopsis luxurians</taxon>
    </lineage>
</organism>
<protein>
    <submittedName>
        <fullName evidence="2">Uncharacterized protein</fullName>
    </submittedName>
</protein>
<feature type="compositionally biased region" description="Acidic residues" evidence="1">
    <location>
        <begin position="375"/>
        <end position="395"/>
    </location>
</feature>
<dbReference type="Proteomes" id="UP000053593">
    <property type="component" value="Unassembled WGS sequence"/>
</dbReference>
<reference evidence="2 3" key="1">
    <citation type="submission" date="2014-04" db="EMBL/GenBank/DDBJ databases">
        <title>Evolutionary Origins and Diversification of the Mycorrhizal Mutualists.</title>
        <authorList>
            <consortium name="DOE Joint Genome Institute"/>
            <consortium name="Mycorrhizal Genomics Consortium"/>
            <person name="Kohler A."/>
            <person name="Kuo A."/>
            <person name="Nagy L.G."/>
            <person name="Floudas D."/>
            <person name="Copeland A."/>
            <person name="Barry K.W."/>
            <person name="Cichocki N."/>
            <person name="Veneault-Fourrey C."/>
            <person name="LaButti K."/>
            <person name="Lindquist E.A."/>
            <person name="Lipzen A."/>
            <person name="Lundell T."/>
            <person name="Morin E."/>
            <person name="Murat C."/>
            <person name="Riley R."/>
            <person name="Ohm R."/>
            <person name="Sun H."/>
            <person name="Tunlid A."/>
            <person name="Henrissat B."/>
            <person name="Grigoriev I.V."/>
            <person name="Hibbett D.S."/>
            <person name="Martin F."/>
        </authorList>
    </citation>
    <scope>NUCLEOTIDE SEQUENCE [LARGE SCALE GENOMIC DNA]</scope>
    <source>
        <strain evidence="2 3">FD-317 M1</strain>
    </source>
</reference>
<dbReference type="HOGENOM" id="CLU_468550_0_0_1"/>
<dbReference type="EMBL" id="KN834784">
    <property type="protein sequence ID" value="KIK58666.1"/>
    <property type="molecule type" value="Genomic_DNA"/>
</dbReference>
<keyword evidence="3" id="KW-1185">Reference proteome</keyword>
<accession>A0A0D0BTE1</accession>
<feature type="compositionally biased region" description="Basic and acidic residues" evidence="1">
    <location>
        <begin position="549"/>
        <end position="564"/>
    </location>
</feature>
<dbReference type="AlphaFoldDB" id="A0A0D0BTE1"/>
<evidence type="ECO:0000313" key="3">
    <source>
        <dbReference type="Proteomes" id="UP000053593"/>
    </source>
</evidence>
<name>A0A0D0BTE1_9AGAR</name>
<evidence type="ECO:0000256" key="1">
    <source>
        <dbReference type="SAM" id="MobiDB-lite"/>
    </source>
</evidence>
<feature type="compositionally biased region" description="Acidic residues" evidence="1">
    <location>
        <begin position="565"/>
        <end position="582"/>
    </location>
</feature>
<feature type="region of interest" description="Disordered" evidence="1">
    <location>
        <begin position="540"/>
        <end position="582"/>
    </location>
</feature>